<reference evidence="2" key="1">
    <citation type="submission" date="2019-08" db="EMBL/GenBank/DDBJ databases">
        <authorList>
            <person name="Kucharzyk K."/>
            <person name="Murdoch R.W."/>
            <person name="Higgins S."/>
            <person name="Loffler F."/>
        </authorList>
    </citation>
    <scope>NUCLEOTIDE SEQUENCE</scope>
</reference>
<gene>
    <name evidence="2" type="primary">recO_6</name>
    <name evidence="2" type="ORF">SDC9_21652</name>
</gene>
<proteinExistence type="predicted"/>
<dbReference type="Gene3D" id="2.40.50.140">
    <property type="entry name" value="Nucleic acid-binding proteins"/>
    <property type="match status" value="1"/>
</dbReference>
<protein>
    <submittedName>
        <fullName evidence="2">DNA repair protein RecO</fullName>
    </submittedName>
</protein>
<name>A0A644UA27_9ZZZZ</name>
<sequence length="193" mass="22713">MAIEKYTTEAFILKQYEQGENDLVYKVWTKDFGVVFVLARSIRKVNAKLRPITKKNDFLVMTLVKGKDVWRLTGVEESKDRLLNNQYSFEIKKIISEVVDKFVEEKKTYKKLFEKLKSFILEDALSIFEVSKLKLLIYYLVLVDTGYADAKKIGAKDIEEYKSFSVQDFYTYLVLNEREVKEHLAFVLKNSML</sequence>
<dbReference type="InterPro" id="IPR012340">
    <property type="entry name" value="NA-bd_OB-fold"/>
</dbReference>
<comment type="caution">
    <text evidence="2">The sequence shown here is derived from an EMBL/GenBank/DDBJ whole genome shotgun (WGS) entry which is preliminary data.</text>
</comment>
<dbReference type="SUPFAM" id="SSF50249">
    <property type="entry name" value="Nucleic acid-binding proteins"/>
    <property type="match status" value="1"/>
</dbReference>
<accession>A0A644UA27</accession>
<feature type="domain" description="DNA replication/recombination mediator RecO N-terminal" evidence="1">
    <location>
        <begin position="5"/>
        <end position="75"/>
    </location>
</feature>
<evidence type="ECO:0000259" key="1">
    <source>
        <dbReference type="Pfam" id="PF11967"/>
    </source>
</evidence>
<dbReference type="EMBL" id="VSSQ01000092">
    <property type="protein sequence ID" value="MPL75821.1"/>
    <property type="molecule type" value="Genomic_DNA"/>
</dbReference>
<evidence type="ECO:0000313" key="2">
    <source>
        <dbReference type="EMBL" id="MPL75821.1"/>
    </source>
</evidence>
<dbReference type="InterPro" id="IPR022572">
    <property type="entry name" value="DNA_rep/recomb_RecO_N"/>
</dbReference>
<dbReference type="Pfam" id="PF11967">
    <property type="entry name" value="RecO_N"/>
    <property type="match status" value="1"/>
</dbReference>
<organism evidence="2">
    <name type="scientific">bioreactor metagenome</name>
    <dbReference type="NCBI Taxonomy" id="1076179"/>
    <lineage>
        <taxon>unclassified sequences</taxon>
        <taxon>metagenomes</taxon>
        <taxon>ecological metagenomes</taxon>
    </lineage>
</organism>
<dbReference type="AlphaFoldDB" id="A0A644UA27"/>